<evidence type="ECO:0000313" key="5">
    <source>
        <dbReference type="Proteomes" id="UP000028302"/>
    </source>
</evidence>
<dbReference type="SUPFAM" id="SSF56925">
    <property type="entry name" value="OMPA-like"/>
    <property type="match status" value="1"/>
</dbReference>
<protein>
    <submittedName>
        <fullName evidence="4">Porin family outer membrane protein</fullName>
    </submittedName>
</protein>
<dbReference type="eggNOG" id="ENOG50338WV">
    <property type="taxonomic scope" value="Bacteria"/>
</dbReference>
<dbReference type="InterPro" id="IPR011250">
    <property type="entry name" value="OMP/PagP_B-barrel"/>
</dbReference>
<dbReference type="Pfam" id="PF13505">
    <property type="entry name" value="OMP_b-brl"/>
    <property type="match status" value="1"/>
</dbReference>
<dbReference type="InterPro" id="IPR027385">
    <property type="entry name" value="Beta-barrel_OMP"/>
</dbReference>
<reference evidence="4 5" key="1">
    <citation type="submission" date="2013-03" db="EMBL/GenBank/DDBJ databases">
        <title>Salinisphaera hydrothermalis C41B8 Genome Sequencing.</title>
        <authorList>
            <person name="Li C."/>
            <person name="Lai Q."/>
            <person name="Shao Z."/>
        </authorList>
    </citation>
    <scope>NUCLEOTIDE SEQUENCE [LARGE SCALE GENOMIC DNA]</scope>
    <source>
        <strain evidence="4 5">C41B8</strain>
    </source>
</reference>
<name>A0A084INC4_SALHC</name>
<feature type="chain" id="PRO_5001776611" evidence="2">
    <location>
        <begin position="19"/>
        <end position="218"/>
    </location>
</feature>
<keyword evidence="1 2" id="KW-0732">Signal</keyword>
<feature type="domain" description="Outer membrane protein beta-barrel" evidence="3">
    <location>
        <begin position="10"/>
        <end position="163"/>
    </location>
</feature>
<proteinExistence type="predicted"/>
<dbReference type="OrthoDB" id="7067876at2"/>
<sequence>MQKRFLAAAILLPLSATAAAQNATGAPSYTYVQGTYTAYGHAHGVGKDYNGYGIKGSFAINPHVFVNASYDWLDVNDRNLDANRTSVGVGLDDFFDYGGAPGTGLGYYGQVSYERLGLQDVRCHDDASGNGFGVDAGLRWMVEPRIEINPHVGYVDYGNVDGDTNLGDANGVRYGVRVRGYVTPAIALSVGYRGSNASTDRRNIGFDNEVRVGASWNF</sequence>
<dbReference type="AlphaFoldDB" id="A0A084INC4"/>
<organism evidence="4 5">
    <name type="scientific">Salinisphaera hydrothermalis (strain C41B8)</name>
    <dbReference type="NCBI Taxonomy" id="1304275"/>
    <lineage>
        <taxon>Bacteria</taxon>
        <taxon>Pseudomonadati</taxon>
        <taxon>Pseudomonadota</taxon>
        <taxon>Gammaproteobacteria</taxon>
        <taxon>Salinisphaerales</taxon>
        <taxon>Salinisphaeraceae</taxon>
        <taxon>Salinisphaera</taxon>
    </lineage>
</organism>
<dbReference type="STRING" id="1304275.C41B8_06472"/>
<evidence type="ECO:0000313" key="4">
    <source>
        <dbReference type="EMBL" id="KEZ78208.1"/>
    </source>
</evidence>
<dbReference type="Proteomes" id="UP000028302">
    <property type="component" value="Unassembled WGS sequence"/>
</dbReference>
<feature type="signal peptide" evidence="2">
    <location>
        <begin position="1"/>
        <end position="18"/>
    </location>
</feature>
<evidence type="ECO:0000259" key="3">
    <source>
        <dbReference type="Pfam" id="PF13505"/>
    </source>
</evidence>
<gene>
    <name evidence="4" type="ORF">C41B8_06472</name>
</gene>
<keyword evidence="5" id="KW-1185">Reference proteome</keyword>
<dbReference type="EMBL" id="APNK01000006">
    <property type="protein sequence ID" value="KEZ78208.1"/>
    <property type="molecule type" value="Genomic_DNA"/>
</dbReference>
<evidence type="ECO:0000256" key="1">
    <source>
        <dbReference type="ARBA" id="ARBA00022729"/>
    </source>
</evidence>
<accession>A0A084INC4</accession>
<evidence type="ECO:0000256" key="2">
    <source>
        <dbReference type="SAM" id="SignalP"/>
    </source>
</evidence>
<comment type="caution">
    <text evidence="4">The sequence shown here is derived from an EMBL/GenBank/DDBJ whole genome shotgun (WGS) entry which is preliminary data.</text>
</comment>